<reference evidence="5" key="1">
    <citation type="journal article" date="2021" name="Microbiol. Resour. Announc.">
        <title>LGAAP: Leishmaniinae Genome Assembly and Annotation Pipeline.</title>
        <authorList>
            <person name="Almutairi H."/>
            <person name="Urbaniak M.D."/>
            <person name="Bates M.D."/>
            <person name="Jariyapan N."/>
            <person name="Kwakye-Nuako G."/>
            <person name="Thomaz-Soccol V."/>
            <person name="Al-Salem W.S."/>
            <person name="Dillon R.J."/>
            <person name="Bates P.A."/>
            <person name="Gatherer D."/>
        </authorList>
    </citation>
    <scope>NUCLEOTIDE SEQUENCE [LARGE SCALE GENOMIC DNA]</scope>
</reference>
<proteinExistence type="predicted"/>
<evidence type="ECO:0000256" key="3">
    <source>
        <dbReference type="SAM" id="SignalP"/>
    </source>
</evidence>
<comment type="caution">
    <text evidence="4">The sequence shown here is derived from an EMBL/GenBank/DDBJ whole genome shotgun (WGS) entry which is preliminary data.</text>
</comment>
<protein>
    <submittedName>
        <fullName evidence="4">Uncharacterized protein</fullName>
    </submittedName>
</protein>
<sequence>MKHFRVVSRRCTLWCVAVVLLFLSVTLACVRAQEDVAPSATATHMPAADGASTTKKTTAATAAAPAGDEAQVTAAQKVAAARATEAGAEAAAVREREAVEQARREKEHHRNEARERARQERQERRRVAEGEERYRRAAEGRQRREELKRKIDSVDKIRFTATELPQGCAASVEEYLFRVHEKRKKTAAAVRDARSELNEARVHAPNKASKLEEQLARRLDDLLVYDMETLRFYGGSVPKTCIAESQAWLDAQPQPFSSSEYVQKYIIFYRLIAAHVRLLGQTALGVMNYILHSYTPAVLSYTKAAQHYYARAKAQYAELLPAFGEWRDVPVMDLAKKALSMVGYAAVPIGLCAAAGIVAVFVLPPMVAAVMIYECVYKVWIELFFAYYIFGMQVPNGIISAIKAAVAAAQRGDWAYISSSALEALSDLLVDADTVFYNAIVGLFLLVVIVAMCALFICVWCCLCIPGMRGRRKASPLKSAPRSASGSSNGSKKKAAATAAAATTAAKKKS</sequence>
<feature type="transmembrane region" description="Helical" evidence="2">
    <location>
        <begin position="341"/>
        <end position="363"/>
    </location>
</feature>
<dbReference type="AlphaFoldDB" id="A0A836KLF3"/>
<feature type="region of interest" description="Disordered" evidence="1">
    <location>
        <begin position="89"/>
        <end position="144"/>
    </location>
</feature>
<name>A0A836KLF3_9TRYP</name>
<keyword evidence="5" id="KW-1185">Reference proteome</keyword>
<feature type="region of interest" description="Disordered" evidence="1">
    <location>
        <begin position="36"/>
        <end position="68"/>
    </location>
</feature>
<dbReference type="RefSeq" id="XP_067178612.1">
    <property type="nucleotide sequence ID" value="XM_067323507.1"/>
</dbReference>
<feature type="chain" id="PRO_5032334906" evidence="3">
    <location>
        <begin position="33"/>
        <end position="510"/>
    </location>
</feature>
<evidence type="ECO:0000313" key="5">
    <source>
        <dbReference type="Proteomes" id="UP000673552"/>
    </source>
</evidence>
<dbReference type="EMBL" id="JAFEUZ010000023">
    <property type="protein sequence ID" value="KAG5478671.1"/>
    <property type="molecule type" value="Genomic_DNA"/>
</dbReference>
<evidence type="ECO:0000256" key="1">
    <source>
        <dbReference type="SAM" id="MobiDB-lite"/>
    </source>
</evidence>
<dbReference type="PROSITE" id="PS51257">
    <property type="entry name" value="PROKAR_LIPOPROTEIN"/>
    <property type="match status" value="1"/>
</dbReference>
<feature type="signal peptide" evidence="3">
    <location>
        <begin position="1"/>
        <end position="32"/>
    </location>
</feature>
<evidence type="ECO:0000256" key="2">
    <source>
        <dbReference type="SAM" id="Phobius"/>
    </source>
</evidence>
<keyword evidence="2" id="KW-0472">Membrane</keyword>
<gene>
    <name evidence="4" type="ORF">LSCM1_06075</name>
</gene>
<organism evidence="4 5">
    <name type="scientific">Leishmania martiniquensis</name>
    <dbReference type="NCBI Taxonomy" id="1580590"/>
    <lineage>
        <taxon>Eukaryota</taxon>
        <taxon>Discoba</taxon>
        <taxon>Euglenozoa</taxon>
        <taxon>Kinetoplastea</taxon>
        <taxon>Metakinetoplastina</taxon>
        <taxon>Trypanosomatida</taxon>
        <taxon>Trypanosomatidae</taxon>
        <taxon>Leishmaniinae</taxon>
        <taxon>Leishmania</taxon>
    </lineage>
</organism>
<feature type="region of interest" description="Disordered" evidence="1">
    <location>
        <begin position="471"/>
        <end position="510"/>
    </location>
</feature>
<feature type="compositionally biased region" description="Low complexity" evidence="1">
    <location>
        <begin position="47"/>
        <end position="68"/>
    </location>
</feature>
<reference evidence="5" key="2">
    <citation type="journal article" date="2021" name="Sci. Data">
        <title>Chromosome-scale genome sequencing, assembly and annotation of six genomes from subfamily Leishmaniinae.</title>
        <authorList>
            <person name="Almutairi H."/>
            <person name="Urbaniak M.D."/>
            <person name="Bates M.D."/>
            <person name="Jariyapan N."/>
            <person name="Kwakye-Nuako G."/>
            <person name="Thomaz Soccol V."/>
            <person name="Al-Salem W.S."/>
            <person name="Dillon R.J."/>
            <person name="Bates P.A."/>
            <person name="Gatherer D."/>
        </authorList>
    </citation>
    <scope>NUCLEOTIDE SEQUENCE [LARGE SCALE GENOMIC DNA]</scope>
</reference>
<dbReference type="GeneID" id="92516019"/>
<dbReference type="KEGG" id="lmat:92516019"/>
<feature type="compositionally biased region" description="Low complexity" evidence="1">
    <location>
        <begin position="478"/>
        <end position="510"/>
    </location>
</feature>
<dbReference type="OrthoDB" id="248776at2759"/>
<feature type="compositionally biased region" description="Basic and acidic residues" evidence="1">
    <location>
        <begin position="92"/>
        <end position="144"/>
    </location>
</feature>
<feature type="transmembrane region" description="Helical" evidence="2">
    <location>
        <begin position="435"/>
        <end position="463"/>
    </location>
</feature>
<evidence type="ECO:0000313" key="4">
    <source>
        <dbReference type="EMBL" id="KAG5478671.1"/>
    </source>
</evidence>
<dbReference type="Proteomes" id="UP000673552">
    <property type="component" value="Unassembled WGS sequence"/>
</dbReference>
<keyword evidence="3" id="KW-0732">Signal</keyword>
<accession>A0A836KLF3</accession>
<keyword evidence="2" id="KW-1133">Transmembrane helix</keyword>
<keyword evidence="2" id="KW-0812">Transmembrane</keyword>